<dbReference type="EMBL" id="SDKK01000005">
    <property type="protein sequence ID" value="TYC60184.1"/>
    <property type="molecule type" value="Genomic_DNA"/>
</dbReference>
<dbReference type="AlphaFoldDB" id="A0A6C2D2L8"/>
<dbReference type="Gene3D" id="3.40.50.150">
    <property type="entry name" value="Vaccinia Virus protein VP39"/>
    <property type="match status" value="1"/>
</dbReference>
<dbReference type="GO" id="GO:0016787">
    <property type="term" value="F:hydrolase activity"/>
    <property type="evidence" value="ECO:0007669"/>
    <property type="project" value="UniProtKB-KW"/>
</dbReference>
<dbReference type="FunFam" id="3.40.50.1820:FF:000201">
    <property type="entry name" value="Alpha/beta fold hydrolase"/>
    <property type="match status" value="1"/>
</dbReference>
<dbReference type="InterPro" id="IPR051044">
    <property type="entry name" value="MAG_DAG_Lipase"/>
</dbReference>
<keyword evidence="4" id="KW-1185">Reference proteome</keyword>
<dbReference type="Pfam" id="PF12147">
    <property type="entry name" value="Methyltransf_20"/>
    <property type="match status" value="1"/>
</dbReference>
<dbReference type="Pfam" id="PF12146">
    <property type="entry name" value="Hydrolase_4"/>
    <property type="match status" value="1"/>
</dbReference>
<accession>A0A6C2D2L8</accession>
<dbReference type="OrthoDB" id="9806902at2"/>
<reference evidence="3 4" key="1">
    <citation type="submission" date="2019-01" db="EMBL/GenBank/DDBJ databases">
        <title>Zoogloea oleivorans genome sequencing and assembly.</title>
        <authorList>
            <person name="Tancsics A."/>
            <person name="Farkas M."/>
            <person name="Kriszt B."/>
            <person name="Maroti G."/>
            <person name="Horvath B."/>
        </authorList>
    </citation>
    <scope>NUCLEOTIDE SEQUENCE [LARGE SCALE GENOMIC DNA]</scope>
    <source>
        <strain evidence="3 4">Buc</strain>
    </source>
</reference>
<evidence type="ECO:0000313" key="3">
    <source>
        <dbReference type="EMBL" id="TYC60184.1"/>
    </source>
</evidence>
<sequence>MTTARPVTELHFETHDGVSLFYRHWPAAGTPRGAVVMFHRGHEHSGRIAHLADELNLADFDFFAWDARGHGHSPGVRGYSPSFGTSVRDVQTFVEHIRDTYGIALADMAVLAQSVGAVLVSTWAHDYAPQVRCLVLASPAFKVKLYVPLARPGLALMEKLRGNFFVNSYVKARFLTHDPARQASYDSDPLIARAISVNILLGLYSAAERVVADAQAITLPTQLLISGADWVVHHKPQHQFFERLGSTVKEKHVLDGFYHDTLGEKDRQLATDKARDFILRQFASPPQRIGLLHADLHGATRDESDALARPLPALSPRGLYWAAYRASMRLGGRLSEGVALGHRTGFDSGSTLDYVYRNTPTGAGPVGRAIDRNYLDAIGWRGIRQRKRHLEELLRLALARLYTEGQPLRVLDIAAGHGRYVLEALSEAPRRPESILLRDFSDINVRDGGALIREKGLEAIARFEKGDAFDRASVAAVWPKPTIGIVSGLYELFPDNSMVRRSLAGMADAMEPGGMLLYTGQPWHPQLELIARALTSHRSGQAWVMRRRSQAEMDQLVDEAGFDKIEQRIDEWGIFTVSMARRRNP</sequence>
<keyword evidence="3" id="KW-0378">Hydrolase</keyword>
<dbReference type="SUPFAM" id="SSF53335">
    <property type="entry name" value="S-adenosyl-L-methionine-dependent methyltransferases"/>
    <property type="match status" value="1"/>
</dbReference>
<gene>
    <name evidence="3" type="ORF">ETQ85_06670</name>
</gene>
<dbReference type="Gene3D" id="3.40.50.1820">
    <property type="entry name" value="alpha/beta hydrolase"/>
    <property type="match status" value="1"/>
</dbReference>
<evidence type="ECO:0000259" key="2">
    <source>
        <dbReference type="Pfam" id="PF12147"/>
    </source>
</evidence>
<dbReference type="RefSeq" id="WP_148578274.1">
    <property type="nucleotide sequence ID" value="NZ_SDKK01000005.1"/>
</dbReference>
<dbReference type="InterPro" id="IPR029063">
    <property type="entry name" value="SAM-dependent_MTases_sf"/>
</dbReference>
<proteinExistence type="predicted"/>
<evidence type="ECO:0000313" key="4">
    <source>
        <dbReference type="Proteomes" id="UP000389128"/>
    </source>
</evidence>
<dbReference type="PANTHER" id="PTHR11614">
    <property type="entry name" value="PHOSPHOLIPASE-RELATED"/>
    <property type="match status" value="1"/>
</dbReference>
<feature type="domain" description="Methyltransferase" evidence="2">
    <location>
        <begin position="274"/>
        <end position="582"/>
    </location>
</feature>
<dbReference type="Proteomes" id="UP000389128">
    <property type="component" value="Unassembled WGS sequence"/>
</dbReference>
<protein>
    <submittedName>
        <fullName evidence="3">Alpha/beta fold hydrolase</fullName>
    </submittedName>
</protein>
<dbReference type="InterPro" id="IPR022744">
    <property type="entry name" value="MeTrfase_dom_put"/>
</dbReference>
<comment type="caution">
    <text evidence="3">The sequence shown here is derived from an EMBL/GenBank/DDBJ whole genome shotgun (WGS) entry which is preliminary data.</text>
</comment>
<dbReference type="InterPro" id="IPR029058">
    <property type="entry name" value="AB_hydrolase_fold"/>
</dbReference>
<feature type="domain" description="Serine aminopeptidase S33" evidence="1">
    <location>
        <begin position="30"/>
        <end position="266"/>
    </location>
</feature>
<dbReference type="InterPro" id="IPR022742">
    <property type="entry name" value="Hydrolase_4"/>
</dbReference>
<name>A0A6C2D2L8_9RHOO</name>
<evidence type="ECO:0000259" key="1">
    <source>
        <dbReference type="Pfam" id="PF12146"/>
    </source>
</evidence>
<organism evidence="3 4">
    <name type="scientific">Zoogloea oleivorans</name>
    <dbReference type="NCBI Taxonomy" id="1552750"/>
    <lineage>
        <taxon>Bacteria</taxon>
        <taxon>Pseudomonadati</taxon>
        <taxon>Pseudomonadota</taxon>
        <taxon>Betaproteobacteria</taxon>
        <taxon>Rhodocyclales</taxon>
        <taxon>Zoogloeaceae</taxon>
        <taxon>Zoogloea</taxon>
    </lineage>
</organism>
<dbReference type="SUPFAM" id="SSF53474">
    <property type="entry name" value="alpha/beta-Hydrolases"/>
    <property type="match status" value="1"/>
</dbReference>
<dbReference type="FunFam" id="3.40.50.150:FF:000266">
    <property type="entry name" value="Alpha/beta fold hydrolase"/>
    <property type="match status" value="1"/>
</dbReference>